<proteinExistence type="predicted"/>
<dbReference type="AlphaFoldDB" id="A0AAN6UEB9"/>
<keyword evidence="3" id="KW-1185">Reference proteome</keyword>
<reference evidence="2" key="2">
    <citation type="submission" date="2023-05" db="EMBL/GenBank/DDBJ databases">
        <authorList>
            <consortium name="Lawrence Berkeley National Laboratory"/>
            <person name="Steindorff A."/>
            <person name="Hensen N."/>
            <person name="Bonometti L."/>
            <person name="Westerberg I."/>
            <person name="Brannstrom I.O."/>
            <person name="Guillou S."/>
            <person name="Cros-Aarteil S."/>
            <person name="Calhoun S."/>
            <person name="Haridas S."/>
            <person name="Kuo A."/>
            <person name="Mondo S."/>
            <person name="Pangilinan J."/>
            <person name="Riley R."/>
            <person name="Labutti K."/>
            <person name="Andreopoulos B."/>
            <person name="Lipzen A."/>
            <person name="Chen C."/>
            <person name="Yanf M."/>
            <person name="Daum C."/>
            <person name="Ng V."/>
            <person name="Clum A."/>
            <person name="Ohm R."/>
            <person name="Martin F."/>
            <person name="Silar P."/>
            <person name="Natvig D."/>
            <person name="Lalanne C."/>
            <person name="Gautier V."/>
            <person name="Ament-Velasquez S.L."/>
            <person name="Kruys A."/>
            <person name="Hutchinson M.I."/>
            <person name="Powell A.J."/>
            <person name="Barry K."/>
            <person name="Miller A.N."/>
            <person name="Grigoriev I.V."/>
            <person name="Debuchy R."/>
            <person name="Gladieux P."/>
            <person name="Thoren M.H."/>
            <person name="Johannesson H."/>
        </authorList>
    </citation>
    <scope>NUCLEOTIDE SEQUENCE</scope>
    <source>
        <strain evidence="2">CBS 123565</strain>
    </source>
</reference>
<accession>A0AAN6UEB9</accession>
<name>A0AAN6UEB9_9PEZI</name>
<evidence type="ECO:0000256" key="1">
    <source>
        <dbReference type="SAM" id="MobiDB-lite"/>
    </source>
</evidence>
<organism evidence="2 3">
    <name type="scientific">Trichocladium antarcticum</name>
    <dbReference type="NCBI Taxonomy" id="1450529"/>
    <lineage>
        <taxon>Eukaryota</taxon>
        <taxon>Fungi</taxon>
        <taxon>Dikarya</taxon>
        <taxon>Ascomycota</taxon>
        <taxon>Pezizomycotina</taxon>
        <taxon>Sordariomycetes</taxon>
        <taxon>Sordariomycetidae</taxon>
        <taxon>Sordariales</taxon>
        <taxon>Chaetomiaceae</taxon>
        <taxon>Trichocladium</taxon>
    </lineage>
</organism>
<protein>
    <submittedName>
        <fullName evidence="2">Uncharacterized protein</fullName>
    </submittedName>
</protein>
<comment type="caution">
    <text evidence="2">The sequence shown here is derived from an EMBL/GenBank/DDBJ whole genome shotgun (WGS) entry which is preliminary data.</text>
</comment>
<dbReference type="EMBL" id="MU853444">
    <property type="protein sequence ID" value="KAK4130051.1"/>
    <property type="molecule type" value="Genomic_DNA"/>
</dbReference>
<sequence>MYVHLYRVVLRTTTTSSPLKSGGSVALIQALRGMPRWQCAKTLVNSGRVMIGRSQCLDTNNSQTHHNSGRHTRNMLFFSGSRCFCDVKRSPGWPPIVPWTWWGGEIGGQIRSVPMVVKTLLCIGDQSRPPWSSPYSRDPREMAETPCLIKQP</sequence>
<dbReference type="Proteomes" id="UP001304895">
    <property type="component" value="Unassembled WGS sequence"/>
</dbReference>
<reference evidence="2" key="1">
    <citation type="journal article" date="2023" name="Mol. Phylogenet. Evol.">
        <title>Genome-scale phylogeny and comparative genomics of the fungal order Sordariales.</title>
        <authorList>
            <person name="Hensen N."/>
            <person name="Bonometti L."/>
            <person name="Westerberg I."/>
            <person name="Brannstrom I.O."/>
            <person name="Guillou S."/>
            <person name="Cros-Aarteil S."/>
            <person name="Calhoun S."/>
            <person name="Haridas S."/>
            <person name="Kuo A."/>
            <person name="Mondo S."/>
            <person name="Pangilinan J."/>
            <person name="Riley R."/>
            <person name="LaButti K."/>
            <person name="Andreopoulos B."/>
            <person name="Lipzen A."/>
            <person name="Chen C."/>
            <person name="Yan M."/>
            <person name="Daum C."/>
            <person name="Ng V."/>
            <person name="Clum A."/>
            <person name="Steindorff A."/>
            <person name="Ohm R.A."/>
            <person name="Martin F."/>
            <person name="Silar P."/>
            <person name="Natvig D.O."/>
            <person name="Lalanne C."/>
            <person name="Gautier V."/>
            <person name="Ament-Velasquez S.L."/>
            <person name="Kruys A."/>
            <person name="Hutchinson M.I."/>
            <person name="Powell A.J."/>
            <person name="Barry K."/>
            <person name="Miller A.N."/>
            <person name="Grigoriev I.V."/>
            <person name="Debuchy R."/>
            <person name="Gladieux P."/>
            <person name="Hiltunen Thoren M."/>
            <person name="Johannesson H."/>
        </authorList>
    </citation>
    <scope>NUCLEOTIDE SEQUENCE</scope>
    <source>
        <strain evidence="2">CBS 123565</strain>
    </source>
</reference>
<evidence type="ECO:0000313" key="2">
    <source>
        <dbReference type="EMBL" id="KAK4130051.1"/>
    </source>
</evidence>
<evidence type="ECO:0000313" key="3">
    <source>
        <dbReference type="Proteomes" id="UP001304895"/>
    </source>
</evidence>
<feature type="region of interest" description="Disordered" evidence="1">
    <location>
        <begin position="130"/>
        <end position="152"/>
    </location>
</feature>
<gene>
    <name evidence="2" type="ORF">BT67DRAFT_247703</name>
</gene>